<dbReference type="GO" id="GO:0016787">
    <property type="term" value="F:hydrolase activity"/>
    <property type="evidence" value="ECO:0007669"/>
    <property type="project" value="UniProtKB-KW"/>
</dbReference>
<proteinExistence type="predicted"/>
<reference evidence="5" key="1">
    <citation type="submission" date="2018-05" db="EMBL/GenBank/DDBJ databases">
        <authorList>
            <person name="Lanie J.A."/>
            <person name="Ng W.-L."/>
            <person name="Kazmierczak K.M."/>
            <person name="Andrzejewski T.M."/>
            <person name="Davidsen T.M."/>
            <person name="Wayne K.J."/>
            <person name="Tettelin H."/>
            <person name="Glass J.I."/>
            <person name="Rusch D."/>
            <person name="Podicherti R."/>
            <person name="Tsui H.-C.T."/>
            <person name="Winkler M.E."/>
        </authorList>
    </citation>
    <scope>NUCLEOTIDE SEQUENCE</scope>
</reference>
<dbReference type="Pfam" id="PF01734">
    <property type="entry name" value="Patatin"/>
    <property type="match status" value="1"/>
</dbReference>
<protein>
    <recommendedName>
        <fullName evidence="4">PNPLA domain-containing protein</fullName>
    </recommendedName>
</protein>
<dbReference type="SUPFAM" id="SSF52151">
    <property type="entry name" value="FabD/lysophospholipase-like"/>
    <property type="match status" value="1"/>
</dbReference>
<evidence type="ECO:0000313" key="5">
    <source>
        <dbReference type="EMBL" id="SVA11257.1"/>
    </source>
</evidence>
<organism evidence="5">
    <name type="scientific">marine metagenome</name>
    <dbReference type="NCBI Taxonomy" id="408172"/>
    <lineage>
        <taxon>unclassified sequences</taxon>
        <taxon>metagenomes</taxon>
        <taxon>ecological metagenomes</taxon>
    </lineage>
</organism>
<dbReference type="PANTHER" id="PTHR14226:SF57">
    <property type="entry name" value="BLR7027 PROTEIN"/>
    <property type="match status" value="1"/>
</dbReference>
<name>A0A381T9B8_9ZZZZ</name>
<dbReference type="Gene3D" id="3.40.1090.10">
    <property type="entry name" value="Cytosolic phospholipase A2 catalytic domain"/>
    <property type="match status" value="1"/>
</dbReference>
<keyword evidence="3" id="KW-0443">Lipid metabolism</keyword>
<dbReference type="InterPro" id="IPR002641">
    <property type="entry name" value="PNPLA_dom"/>
</dbReference>
<sequence>MKKKALHEKIGLVLPGGGARGAYQAGVLKAFLEISQKRPQSPFKIISGTSSGAINAAFLASESHIFHRSVSHLVDLWSNFSSNKVYKTDPITMLKSSLHWFLTIISGGILISNPKSLLDNQPLRKLLEEHIRFSNIEENLNQSNFESLAITSASYKSRKSCTFFQSSSISDNWQRFLREGKKTTLNVDHLMASVALPLIFPAVQIDKEYYGDGAMRQATPLSPAIRLGAEKILIISTHETGERPAISDYHAQYPSFEKITGYILGALFLDGLYSDIERLDRINQIIINAKNAEIKTNKKLMKHIDYLVLAPSEDPNEIAQKHYHHIPLSIRLLLQGLGLLEDRKSELLSFLLFESVYTRELIDLGYRDGIKKKEEIIDFMGQ</sequence>
<feature type="domain" description="PNPLA" evidence="4">
    <location>
        <begin position="12"/>
        <end position="225"/>
    </location>
</feature>
<keyword evidence="1" id="KW-0378">Hydrolase</keyword>
<dbReference type="InterPro" id="IPR050301">
    <property type="entry name" value="NTE"/>
</dbReference>
<evidence type="ECO:0000256" key="1">
    <source>
        <dbReference type="ARBA" id="ARBA00022801"/>
    </source>
</evidence>
<keyword evidence="2" id="KW-0442">Lipid degradation</keyword>
<dbReference type="EMBL" id="UINC01004034">
    <property type="protein sequence ID" value="SVA11257.1"/>
    <property type="molecule type" value="Genomic_DNA"/>
</dbReference>
<dbReference type="PROSITE" id="PS51635">
    <property type="entry name" value="PNPLA"/>
    <property type="match status" value="1"/>
</dbReference>
<evidence type="ECO:0000256" key="3">
    <source>
        <dbReference type="ARBA" id="ARBA00023098"/>
    </source>
</evidence>
<evidence type="ECO:0000256" key="2">
    <source>
        <dbReference type="ARBA" id="ARBA00022963"/>
    </source>
</evidence>
<dbReference type="GO" id="GO:0016042">
    <property type="term" value="P:lipid catabolic process"/>
    <property type="evidence" value="ECO:0007669"/>
    <property type="project" value="UniProtKB-KW"/>
</dbReference>
<evidence type="ECO:0000259" key="4">
    <source>
        <dbReference type="PROSITE" id="PS51635"/>
    </source>
</evidence>
<dbReference type="CDD" id="cd07209">
    <property type="entry name" value="Pat_hypo_Ecoli_Z1214_like"/>
    <property type="match status" value="1"/>
</dbReference>
<dbReference type="AlphaFoldDB" id="A0A381T9B8"/>
<accession>A0A381T9B8</accession>
<dbReference type="PANTHER" id="PTHR14226">
    <property type="entry name" value="NEUROPATHY TARGET ESTERASE/SWISS CHEESE D.MELANOGASTER"/>
    <property type="match status" value="1"/>
</dbReference>
<gene>
    <name evidence="5" type="ORF">METZ01_LOCUS64111</name>
</gene>
<dbReference type="InterPro" id="IPR016035">
    <property type="entry name" value="Acyl_Trfase/lysoPLipase"/>
</dbReference>